<gene>
    <name evidence="2" type="ORF">EQY75_08805</name>
</gene>
<dbReference type="Proteomes" id="UP000290889">
    <property type="component" value="Chromosome"/>
</dbReference>
<dbReference type="RefSeq" id="WP_129605061.1">
    <property type="nucleotide sequence ID" value="NZ_CP035544.1"/>
</dbReference>
<dbReference type="InterPro" id="IPR007433">
    <property type="entry name" value="DUF481"/>
</dbReference>
<sequence length="252" mass="29756">MNKALFILFLFSASLSAQINESDTLKVKANLSLTGFWQGGNVETVIFRARSDFSFIPFRNYVFKTSNSYVYQEFGKEKADEDILSLNFLYLNPDRKIYPLVLGFFSTNFRRRIDLRYLVGAGITFKVLDKKKHWLKFSLSSEYERTQFSEANFNRVNYNGDPTINTLRGTIWIYGKYELIKGKLVLSHESYYQPSLQQSDNYRWRSDIGLEMPLWKFLNFKINYLNTYESLVIENQKQEDRILSFGFTLKSY</sequence>
<evidence type="ECO:0000313" key="2">
    <source>
        <dbReference type="EMBL" id="QBA64617.1"/>
    </source>
</evidence>
<reference evidence="2 3" key="1">
    <citation type="submission" date="2019-01" db="EMBL/GenBank/DDBJ databases">
        <title>Muriicola soli sp. nov., isolated from soil.</title>
        <authorList>
            <person name="Kang H.J."/>
            <person name="Kim S.B."/>
        </authorList>
    </citation>
    <scope>NUCLEOTIDE SEQUENCE [LARGE SCALE GENOMIC DNA]</scope>
    <source>
        <strain evidence="2 3">MMS17-SY002</strain>
    </source>
</reference>
<evidence type="ECO:0000313" key="3">
    <source>
        <dbReference type="Proteomes" id="UP000290889"/>
    </source>
</evidence>
<dbReference type="KEGG" id="mur:EQY75_08805"/>
<accession>A0A411EAR1</accession>
<keyword evidence="1" id="KW-0732">Signal</keyword>
<name>A0A411EAR1_9FLAO</name>
<dbReference type="AlphaFoldDB" id="A0A411EAR1"/>
<keyword evidence="3" id="KW-1185">Reference proteome</keyword>
<dbReference type="EMBL" id="CP035544">
    <property type="protein sequence ID" value="QBA64617.1"/>
    <property type="molecule type" value="Genomic_DNA"/>
</dbReference>
<evidence type="ECO:0000256" key="1">
    <source>
        <dbReference type="SAM" id="SignalP"/>
    </source>
</evidence>
<proteinExistence type="predicted"/>
<organism evidence="2 3">
    <name type="scientific">Muriicola soli</name>
    <dbReference type="NCBI Taxonomy" id="2507538"/>
    <lineage>
        <taxon>Bacteria</taxon>
        <taxon>Pseudomonadati</taxon>
        <taxon>Bacteroidota</taxon>
        <taxon>Flavobacteriia</taxon>
        <taxon>Flavobacteriales</taxon>
        <taxon>Flavobacteriaceae</taxon>
        <taxon>Muriicola</taxon>
    </lineage>
</organism>
<dbReference type="Pfam" id="PF04338">
    <property type="entry name" value="DUF481"/>
    <property type="match status" value="1"/>
</dbReference>
<protein>
    <submittedName>
        <fullName evidence="2">DUF481 domain-containing protein</fullName>
    </submittedName>
</protein>
<feature type="chain" id="PRO_5019583830" evidence="1">
    <location>
        <begin position="20"/>
        <end position="252"/>
    </location>
</feature>
<feature type="signal peptide" evidence="1">
    <location>
        <begin position="1"/>
        <end position="19"/>
    </location>
</feature>
<dbReference type="OrthoDB" id="821377at2"/>